<name>A0A4R5TIZ2_9GAMM</name>
<dbReference type="InterPro" id="IPR023100">
    <property type="entry name" value="D-aminoacylase_insert_dom_sf"/>
</dbReference>
<evidence type="ECO:0000259" key="1">
    <source>
        <dbReference type="Pfam" id="PF07969"/>
    </source>
</evidence>
<sequence length="522" mass="55482">MHWSRREFLAAMAAGTATACLPFAGRAEAPPGLLIRDVRVVDGTGAAARTADVLVRGDTVQRIGRISARSARGARIVEGGGRVLAPGFIDLHVHGNPLRQSYASHLAMGATTVVVGQDGSSPSAGEDEAGDVPAWLDAMARHAPDINVATTSGHGSLRRLAGIDDGTRDPSPAQLERLAALLDADLGAGSFGLSTGLEYVPGRYAATAELAALGRVVARHDAVAMSHLRSEDDDAVEDAIREHIDASRPARTHISHLKVVYGKGEARAERLLAELQRHRDAGVPLTADAYPYSASYTGIGIVFPEWALPPNDYARVLATRRDELRHALEQRMTRRNGPDALLFGTGPHAGKTLAQVAEATGEAYADVLLALGPRGGNAAHFVMDDALQARLMQDPFVAIASDGSPEGRHPRGHGTFAKWIEDFAMRDARVSIEEAVRKATGLPASILGLTDRGVLREGAKADLVLFDPARVRARADYVDPFQHAEGFDLVVVNGVPAFELGERVGVAGRLLRHRAEDARPST</sequence>
<accession>A0A4R5TIZ2</accession>
<dbReference type="PROSITE" id="PS51257">
    <property type="entry name" value="PROKAR_LIPOPROTEIN"/>
    <property type="match status" value="1"/>
</dbReference>
<comment type="caution">
    <text evidence="2">The sequence shown here is derived from an EMBL/GenBank/DDBJ whole genome shotgun (WGS) entry which is preliminary data.</text>
</comment>
<feature type="domain" description="Amidohydrolase 3" evidence="1">
    <location>
        <begin position="391"/>
        <end position="496"/>
    </location>
</feature>
<dbReference type="InterPro" id="IPR013108">
    <property type="entry name" value="Amidohydro_3"/>
</dbReference>
<dbReference type="Pfam" id="PF07969">
    <property type="entry name" value="Amidohydro_3"/>
    <property type="match status" value="2"/>
</dbReference>
<evidence type="ECO:0000313" key="2">
    <source>
        <dbReference type="EMBL" id="TDK21054.1"/>
    </source>
</evidence>
<dbReference type="GO" id="GO:0016811">
    <property type="term" value="F:hydrolase activity, acting on carbon-nitrogen (but not peptide) bonds, in linear amides"/>
    <property type="evidence" value="ECO:0007669"/>
    <property type="project" value="InterPro"/>
</dbReference>
<dbReference type="InterPro" id="IPR032466">
    <property type="entry name" value="Metal_Hydrolase"/>
</dbReference>
<dbReference type="Gene3D" id="3.30.1490.130">
    <property type="entry name" value="D-aminoacylase. Domain 3"/>
    <property type="match status" value="1"/>
</dbReference>
<protein>
    <submittedName>
        <fullName evidence="2">N-acyl-D-amino acid deacylase</fullName>
    </submittedName>
</protein>
<dbReference type="PANTHER" id="PTHR11647">
    <property type="entry name" value="HYDRANTOINASE/DIHYDROPYRIMIDINASE FAMILY MEMBER"/>
    <property type="match status" value="1"/>
</dbReference>
<dbReference type="SUPFAM" id="SSF51556">
    <property type="entry name" value="Metallo-dependent hydrolases"/>
    <property type="match status" value="1"/>
</dbReference>
<dbReference type="InterPro" id="IPR011059">
    <property type="entry name" value="Metal-dep_hydrolase_composite"/>
</dbReference>
<proteinExistence type="predicted"/>
<dbReference type="RefSeq" id="WP_133323446.1">
    <property type="nucleotide sequence ID" value="NZ_SMTF01000017.1"/>
</dbReference>
<dbReference type="Gene3D" id="2.30.40.10">
    <property type="entry name" value="Urease, subunit C, domain 1"/>
    <property type="match status" value="1"/>
</dbReference>
<dbReference type="Gene3D" id="3.20.20.140">
    <property type="entry name" value="Metal-dependent hydrolases"/>
    <property type="match status" value="1"/>
</dbReference>
<feature type="domain" description="Amidohydrolase 3" evidence="1">
    <location>
        <begin position="80"/>
        <end position="246"/>
    </location>
</feature>
<dbReference type="InterPro" id="IPR050378">
    <property type="entry name" value="Metallo-dep_Hydrolases_sf"/>
</dbReference>
<keyword evidence="3" id="KW-1185">Reference proteome</keyword>
<dbReference type="InterPro" id="IPR006311">
    <property type="entry name" value="TAT_signal"/>
</dbReference>
<organism evidence="2 3">
    <name type="scientific">Luteimonas aestuarii</name>
    <dbReference type="NCBI Taxonomy" id="453837"/>
    <lineage>
        <taxon>Bacteria</taxon>
        <taxon>Pseudomonadati</taxon>
        <taxon>Pseudomonadota</taxon>
        <taxon>Gammaproteobacteria</taxon>
        <taxon>Lysobacterales</taxon>
        <taxon>Lysobacteraceae</taxon>
        <taxon>Luteimonas</taxon>
    </lineage>
</organism>
<reference evidence="2 3" key="1">
    <citation type="submission" date="2019-03" db="EMBL/GenBank/DDBJ databases">
        <title>Luteimonas zhaokaii sp.nov., isolated from the rectal contents of Plateau pika in Yushu, Qinghai Province, China.</title>
        <authorList>
            <person name="Zhang G."/>
        </authorList>
    </citation>
    <scope>NUCLEOTIDE SEQUENCE [LARGE SCALE GENOMIC DNA]</scope>
    <source>
        <strain evidence="2 3">B9</strain>
    </source>
</reference>
<gene>
    <name evidence="2" type="ORF">E2F46_15250</name>
</gene>
<dbReference type="AlphaFoldDB" id="A0A4R5TIZ2"/>
<evidence type="ECO:0000313" key="3">
    <source>
        <dbReference type="Proteomes" id="UP000294796"/>
    </source>
</evidence>
<dbReference type="EMBL" id="SMTF01000017">
    <property type="protein sequence ID" value="TDK21054.1"/>
    <property type="molecule type" value="Genomic_DNA"/>
</dbReference>
<dbReference type="Proteomes" id="UP000294796">
    <property type="component" value="Unassembled WGS sequence"/>
</dbReference>
<dbReference type="PROSITE" id="PS51318">
    <property type="entry name" value="TAT"/>
    <property type="match status" value="1"/>
</dbReference>
<dbReference type="PANTHER" id="PTHR11647:SF1">
    <property type="entry name" value="COLLAPSIN RESPONSE MEDIATOR PROTEIN"/>
    <property type="match status" value="1"/>
</dbReference>
<dbReference type="OrthoDB" id="9766983at2"/>
<dbReference type="SUPFAM" id="SSF51338">
    <property type="entry name" value="Composite domain of metallo-dependent hydrolases"/>
    <property type="match status" value="1"/>
</dbReference>